<evidence type="ECO:0000313" key="3">
    <source>
        <dbReference type="EMBL" id="APY91153.1"/>
    </source>
</evidence>
<dbReference type="InterPro" id="IPR045155">
    <property type="entry name" value="Beta-lactam_cat"/>
</dbReference>
<dbReference type="SUPFAM" id="SSF56601">
    <property type="entry name" value="beta-lactamase/transpeptidase-like"/>
    <property type="match status" value="1"/>
</dbReference>
<dbReference type="InterPro" id="IPR012338">
    <property type="entry name" value="Beta-lactam/transpept-like"/>
</dbReference>
<feature type="region of interest" description="Disordered" evidence="1">
    <location>
        <begin position="246"/>
        <end position="278"/>
    </location>
</feature>
<proteinExistence type="predicted"/>
<evidence type="ECO:0000256" key="1">
    <source>
        <dbReference type="SAM" id="MobiDB-lite"/>
    </source>
</evidence>
<dbReference type="Proteomes" id="UP000187191">
    <property type="component" value="Chromosome"/>
</dbReference>
<dbReference type="PANTHER" id="PTHR35333">
    <property type="entry name" value="BETA-LACTAMASE"/>
    <property type="match status" value="1"/>
</dbReference>
<dbReference type="PANTHER" id="PTHR35333:SF3">
    <property type="entry name" value="BETA-LACTAMASE-TYPE TRANSPEPTIDASE FOLD CONTAINING PROTEIN"/>
    <property type="match status" value="1"/>
</dbReference>
<dbReference type="EMBL" id="CP015588">
    <property type="protein sequence ID" value="APY91153.1"/>
    <property type="molecule type" value="Genomic_DNA"/>
</dbReference>
<sequence length="278" mass="31042">MCTTDRDRTLAGRMTQDIRAALAHRRGSVSLAMYDPRTHTVCRLANHRRYDAASVAKVLMMEATLRRAQERRRPLTAWERARVRPMITRSDNEAARRLWADLGHAYLKRFLRVAKTTRTTPGSYGYWGLTATTAADQLRLLGALADDRGVLTARARAYGLRQMAAVRRDQRWGVTAGMPRGLRAHLKNGWLPRARHGWRVHSIGTFTGGGRTYRMAILSHGNPSMAYGVRTVERVAQAVHRNLHRGRAASQDFTPESEISEVPDGSAPAERPGGGPLT</sequence>
<name>A0ABM6H537_9ACTN</name>
<evidence type="ECO:0000259" key="2">
    <source>
        <dbReference type="Pfam" id="PF13354"/>
    </source>
</evidence>
<evidence type="ECO:0000313" key="4">
    <source>
        <dbReference type="Proteomes" id="UP000187191"/>
    </source>
</evidence>
<gene>
    <name evidence="3" type="ORF">A7J05_26930</name>
</gene>
<protein>
    <recommendedName>
        <fullName evidence="2">Beta-lactamase class A catalytic domain-containing protein</fullName>
    </recommendedName>
</protein>
<feature type="domain" description="Beta-lactamase class A catalytic" evidence="2">
    <location>
        <begin position="84"/>
        <end position="218"/>
    </location>
</feature>
<accession>A0ABM6H537</accession>
<dbReference type="InterPro" id="IPR000871">
    <property type="entry name" value="Beta-lactam_class-A"/>
</dbReference>
<dbReference type="Pfam" id="PF13354">
    <property type="entry name" value="Beta-lactamase2"/>
    <property type="match status" value="1"/>
</dbReference>
<reference evidence="3 4" key="1">
    <citation type="submission" date="2016-05" db="EMBL/GenBank/DDBJ databases">
        <authorList>
            <person name="Gu J."/>
        </authorList>
    </citation>
    <scope>NUCLEOTIDE SEQUENCE [LARGE SCALE GENOMIC DNA]</scope>
    <source>
        <strain evidence="3 4">ACCC40021</strain>
    </source>
</reference>
<organism evidence="3 4">
    <name type="scientific">Streptomyces alfalfae</name>
    <dbReference type="NCBI Taxonomy" id="1642299"/>
    <lineage>
        <taxon>Bacteria</taxon>
        <taxon>Bacillati</taxon>
        <taxon>Actinomycetota</taxon>
        <taxon>Actinomycetes</taxon>
        <taxon>Kitasatosporales</taxon>
        <taxon>Streptomycetaceae</taxon>
        <taxon>Streptomyces</taxon>
    </lineage>
</organism>
<dbReference type="Gene3D" id="3.40.710.10">
    <property type="entry name" value="DD-peptidase/beta-lactamase superfamily"/>
    <property type="match status" value="1"/>
</dbReference>
<keyword evidence="4" id="KW-1185">Reference proteome</keyword>